<proteinExistence type="predicted"/>
<keyword evidence="1" id="KW-0812">Transmembrane</keyword>
<keyword evidence="1" id="KW-1133">Transmembrane helix</keyword>
<accession>A0A9P6JUG8</accession>
<evidence type="ECO:0000313" key="3">
    <source>
        <dbReference type="Proteomes" id="UP000807306"/>
    </source>
</evidence>
<sequence length="66" mass="7384">MVPQTQSSSYHLPVYFGMVSVLLSLFSTGEYSFPPPVVLWYLPLQNVLPLAPIYIFSHLDTGDLVP</sequence>
<comment type="caution">
    <text evidence="2">The sequence shown here is derived from an EMBL/GenBank/DDBJ whole genome shotgun (WGS) entry which is preliminary data.</text>
</comment>
<gene>
    <name evidence="2" type="ORF">CPB83DRAFT_846477</name>
</gene>
<dbReference type="Proteomes" id="UP000807306">
    <property type="component" value="Unassembled WGS sequence"/>
</dbReference>
<protein>
    <submittedName>
        <fullName evidence="2">Uncharacterized protein</fullName>
    </submittedName>
</protein>
<organism evidence="2 3">
    <name type="scientific">Crepidotus variabilis</name>
    <dbReference type="NCBI Taxonomy" id="179855"/>
    <lineage>
        <taxon>Eukaryota</taxon>
        <taxon>Fungi</taxon>
        <taxon>Dikarya</taxon>
        <taxon>Basidiomycota</taxon>
        <taxon>Agaricomycotina</taxon>
        <taxon>Agaricomycetes</taxon>
        <taxon>Agaricomycetidae</taxon>
        <taxon>Agaricales</taxon>
        <taxon>Agaricineae</taxon>
        <taxon>Crepidotaceae</taxon>
        <taxon>Crepidotus</taxon>
    </lineage>
</organism>
<keyword evidence="1" id="KW-0472">Membrane</keyword>
<evidence type="ECO:0000256" key="1">
    <source>
        <dbReference type="SAM" id="Phobius"/>
    </source>
</evidence>
<dbReference type="AlphaFoldDB" id="A0A9P6JUG8"/>
<feature type="transmembrane region" description="Helical" evidence="1">
    <location>
        <begin position="12"/>
        <end position="33"/>
    </location>
</feature>
<evidence type="ECO:0000313" key="2">
    <source>
        <dbReference type="EMBL" id="KAF9532849.1"/>
    </source>
</evidence>
<name>A0A9P6JUG8_9AGAR</name>
<dbReference type="EMBL" id="MU157830">
    <property type="protein sequence ID" value="KAF9532849.1"/>
    <property type="molecule type" value="Genomic_DNA"/>
</dbReference>
<reference evidence="2" key="1">
    <citation type="submission" date="2020-11" db="EMBL/GenBank/DDBJ databases">
        <authorList>
            <consortium name="DOE Joint Genome Institute"/>
            <person name="Ahrendt S."/>
            <person name="Riley R."/>
            <person name="Andreopoulos W."/>
            <person name="Labutti K."/>
            <person name="Pangilinan J."/>
            <person name="Ruiz-Duenas F.J."/>
            <person name="Barrasa J.M."/>
            <person name="Sanchez-Garcia M."/>
            <person name="Camarero S."/>
            <person name="Miyauchi S."/>
            <person name="Serrano A."/>
            <person name="Linde D."/>
            <person name="Babiker R."/>
            <person name="Drula E."/>
            <person name="Ayuso-Fernandez I."/>
            <person name="Pacheco R."/>
            <person name="Padilla G."/>
            <person name="Ferreira P."/>
            <person name="Barriuso J."/>
            <person name="Kellner H."/>
            <person name="Castanera R."/>
            <person name="Alfaro M."/>
            <person name="Ramirez L."/>
            <person name="Pisabarro A.G."/>
            <person name="Kuo A."/>
            <person name="Tritt A."/>
            <person name="Lipzen A."/>
            <person name="He G."/>
            <person name="Yan M."/>
            <person name="Ng V."/>
            <person name="Cullen D."/>
            <person name="Martin F."/>
            <person name="Rosso M.-N."/>
            <person name="Henrissat B."/>
            <person name="Hibbett D."/>
            <person name="Martinez A.T."/>
            <person name="Grigoriev I.V."/>
        </authorList>
    </citation>
    <scope>NUCLEOTIDE SEQUENCE</scope>
    <source>
        <strain evidence="2">CBS 506.95</strain>
    </source>
</reference>
<keyword evidence="3" id="KW-1185">Reference proteome</keyword>